<feature type="compositionally biased region" description="Gly residues" evidence="1">
    <location>
        <begin position="271"/>
        <end position="294"/>
    </location>
</feature>
<feature type="compositionally biased region" description="Acidic residues" evidence="1">
    <location>
        <begin position="53"/>
        <end position="74"/>
    </location>
</feature>
<name>A0A9W9W2J0_9EURO</name>
<organism evidence="2 3">
    <name type="scientific">Penicillium cosmopolitanum</name>
    <dbReference type="NCBI Taxonomy" id="1131564"/>
    <lineage>
        <taxon>Eukaryota</taxon>
        <taxon>Fungi</taxon>
        <taxon>Dikarya</taxon>
        <taxon>Ascomycota</taxon>
        <taxon>Pezizomycotina</taxon>
        <taxon>Eurotiomycetes</taxon>
        <taxon>Eurotiomycetidae</taxon>
        <taxon>Eurotiales</taxon>
        <taxon>Aspergillaceae</taxon>
        <taxon>Penicillium</taxon>
    </lineage>
</organism>
<dbReference type="PANTHER" id="PTHR28096">
    <property type="entry name" value="PROTEIN FAF1"/>
    <property type="match status" value="1"/>
</dbReference>
<reference evidence="2" key="2">
    <citation type="journal article" date="2023" name="IMA Fungus">
        <title>Comparative genomic study of the Penicillium genus elucidates a diverse pangenome and 15 lateral gene transfer events.</title>
        <authorList>
            <person name="Petersen C."/>
            <person name="Sorensen T."/>
            <person name="Nielsen M.R."/>
            <person name="Sondergaard T.E."/>
            <person name="Sorensen J.L."/>
            <person name="Fitzpatrick D.A."/>
            <person name="Frisvad J.C."/>
            <person name="Nielsen K.L."/>
        </authorList>
    </citation>
    <scope>NUCLEOTIDE SEQUENCE</scope>
    <source>
        <strain evidence="2">IBT 29677</strain>
    </source>
</reference>
<dbReference type="PANTHER" id="PTHR28096:SF1">
    <property type="entry name" value="PROTEIN FAF1"/>
    <property type="match status" value="1"/>
</dbReference>
<evidence type="ECO:0000313" key="3">
    <source>
        <dbReference type="Proteomes" id="UP001147747"/>
    </source>
</evidence>
<dbReference type="InterPro" id="IPR053030">
    <property type="entry name" value="Ribosomal_biogenesis_FAF1-like"/>
</dbReference>
<protein>
    <submittedName>
        <fullName evidence="2">Uncharacterized protein</fullName>
    </submittedName>
</protein>
<dbReference type="GO" id="GO:0000462">
    <property type="term" value="P:maturation of SSU-rRNA from tricistronic rRNA transcript (SSU-rRNA, 5.8S rRNA, LSU-rRNA)"/>
    <property type="evidence" value="ECO:0007669"/>
    <property type="project" value="TreeGrafter"/>
</dbReference>
<proteinExistence type="predicted"/>
<comment type="caution">
    <text evidence="2">The sequence shown here is derived from an EMBL/GenBank/DDBJ whole genome shotgun (WGS) entry which is preliminary data.</text>
</comment>
<sequence length="294" mass="32681">MVVKRKRDTSVVSRSKKTEDPSPPPADNAQDIFRKYFEAQFEPIEAAPAQPAEESESEDDDEEYDEEEDDEEMGSEDRWDGVSDDDEKDHRVEIVEHKDANENEDELMQKQLRKAFLSTSKPKTKEDKEDEAGEADNFKHDLALQRLLKESHLLDSADDLAPTGKNRLKALDLRMQELGAKSSLYKQKMPDAHRRGINAKAASKDEKRRREAKENGIILERPSKVSKSNNNGRRERGVGGASIGKFSGGTLNLSKQDLFSMKSKPSRSSRGGRGGRGGRGRGGGRGGRGGRGGL</sequence>
<feature type="compositionally biased region" description="Basic and acidic residues" evidence="1">
    <location>
        <begin position="202"/>
        <end position="214"/>
    </location>
</feature>
<evidence type="ECO:0000256" key="1">
    <source>
        <dbReference type="SAM" id="MobiDB-lite"/>
    </source>
</evidence>
<dbReference type="GeneID" id="81369220"/>
<dbReference type="EMBL" id="JAPZBU010000006">
    <property type="protein sequence ID" value="KAJ5397490.1"/>
    <property type="molecule type" value="Genomic_DNA"/>
</dbReference>
<dbReference type="OrthoDB" id="5556956at2759"/>
<accession>A0A9W9W2J0</accession>
<gene>
    <name evidence="2" type="ORF">N7509_005603</name>
</gene>
<reference evidence="2" key="1">
    <citation type="submission" date="2022-12" db="EMBL/GenBank/DDBJ databases">
        <authorList>
            <person name="Petersen C."/>
        </authorList>
    </citation>
    <scope>NUCLEOTIDE SEQUENCE</scope>
    <source>
        <strain evidence="2">IBT 29677</strain>
    </source>
</reference>
<feature type="compositionally biased region" description="Basic and acidic residues" evidence="1">
    <location>
        <begin position="88"/>
        <end position="101"/>
    </location>
</feature>
<dbReference type="Proteomes" id="UP001147747">
    <property type="component" value="Unassembled WGS sequence"/>
</dbReference>
<dbReference type="RefSeq" id="XP_056489542.1">
    <property type="nucleotide sequence ID" value="XM_056630240.1"/>
</dbReference>
<keyword evidence="3" id="KW-1185">Reference proteome</keyword>
<dbReference type="GO" id="GO:0005730">
    <property type="term" value="C:nucleolus"/>
    <property type="evidence" value="ECO:0007669"/>
    <property type="project" value="TreeGrafter"/>
</dbReference>
<evidence type="ECO:0000313" key="2">
    <source>
        <dbReference type="EMBL" id="KAJ5397490.1"/>
    </source>
</evidence>
<feature type="region of interest" description="Disordered" evidence="1">
    <location>
        <begin position="182"/>
        <end position="294"/>
    </location>
</feature>
<feature type="region of interest" description="Disordered" evidence="1">
    <location>
        <begin position="1"/>
        <end position="137"/>
    </location>
</feature>
<dbReference type="AlphaFoldDB" id="A0A9W9W2J0"/>